<keyword evidence="3" id="KW-1185">Reference proteome</keyword>
<organism evidence="2 3">
    <name type="scientific">Mycena sanguinolenta</name>
    <dbReference type="NCBI Taxonomy" id="230812"/>
    <lineage>
        <taxon>Eukaryota</taxon>
        <taxon>Fungi</taxon>
        <taxon>Dikarya</taxon>
        <taxon>Basidiomycota</taxon>
        <taxon>Agaricomycotina</taxon>
        <taxon>Agaricomycetes</taxon>
        <taxon>Agaricomycetidae</taxon>
        <taxon>Agaricales</taxon>
        <taxon>Marasmiineae</taxon>
        <taxon>Mycenaceae</taxon>
        <taxon>Mycena</taxon>
    </lineage>
</organism>
<reference evidence="2" key="1">
    <citation type="submission" date="2020-05" db="EMBL/GenBank/DDBJ databases">
        <title>Mycena genomes resolve the evolution of fungal bioluminescence.</title>
        <authorList>
            <person name="Tsai I.J."/>
        </authorList>
    </citation>
    <scope>NUCLEOTIDE SEQUENCE</scope>
    <source>
        <strain evidence="2">160909Yilan</strain>
    </source>
</reference>
<sequence>MFSTPKLATFAAISCLSLAVIPVARSAVIDVTVGGTGVIEYTPNQVQANPGDIIQFTFKQKNHTITRSTLESPCSPLVGEGAFDSGFVPVADNVTSGFPQAQLTVQDENPIWIYCRQAGHCQQGMVFAVNPGNNFAAFQAAATGSATASGASTAATGAVTVTTTVTVSGNPVATTYTSAAPASTSSVSTDHVIIVGGTAGNVYTPSNITAQPGDTVTFQFHTKNHTVTQSSFPDPCRALTLTSTTGQVGFDSGFMPVAANATTFPTFTIQINDSTPIWSYCRQQGHCGSGMVFSVNAVESGPNNFAAFQALAIQLNGTANSTTSATGATDTTNGALLPVRSAAAMVALVGVVVGLVL</sequence>
<evidence type="ECO:0000256" key="1">
    <source>
        <dbReference type="SAM" id="SignalP"/>
    </source>
</evidence>
<dbReference type="PANTHER" id="PTHR34883:SF4">
    <property type="entry name" value="CUPREDOXIN"/>
    <property type="match status" value="1"/>
</dbReference>
<dbReference type="InterPro" id="IPR052953">
    <property type="entry name" value="Ser-rich/MCO-related"/>
</dbReference>
<evidence type="ECO:0008006" key="4">
    <source>
        <dbReference type="Google" id="ProtNLM"/>
    </source>
</evidence>
<comment type="caution">
    <text evidence="2">The sequence shown here is derived from an EMBL/GenBank/DDBJ whole genome shotgun (WGS) entry which is preliminary data.</text>
</comment>
<dbReference type="InterPro" id="IPR008972">
    <property type="entry name" value="Cupredoxin"/>
</dbReference>
<dbReference type="AlphaFoldDB" id="A0A8H6YHM9"/>
<evidence type="ECO:0000313" key="3">
    <source>
        <dbReference type="Proteomes" id="UP000623467"/>
    </source>
</evidence>
<keyword evidence="1" id="KW-0732">Signal</keyword>
<dbReference type="PANTHER" id="PTHR34883">
    <property type="entry name" value="SERINE-RICH PROTEIN, PUTATIVE-RELATED-RELATED"/>
    <property type="match status" value="1"/>
</dbReference>
<gene>
    <name evidence="2" type="ORF">MSAN_01270600</name>
</gene>
<dbReference type="Gene3D" id="2.60.40.420">
    <property type="entry name" value="Cupredoxins - blue copper proteins"/>
    <property type="match status" value="2"/>
</dbReference>
<feature type="signal peptide" evidence="1">
    <location>
        <begin position="1"/>
        <end position="26"/>
    </location>
</feature>
<feature type="chain" id="PRO_5034576218" description="Cupredoxin" evidence="1">
    <location>
        <begin position="27"/>
        <end position="357"/>
    </location>
</feature>
<dbReference type="EMBL" id="JACAZH010000009">
    <property type="protein sequence ID" value="KAF7359282.1"/>
    <property type="molecule type" value="Genomic_DNA"/>
</dbReference>
<dbReference type="Proteomes" id="UP000623467">
    <property type="component" value="Unassembled WGS sequence"/>
</dbReference>
<dbReference type="SUPFAM" id="SSF49503">
    <property type="entry name" value="Cupredoxins"/>
    <property type="match status" value="2"/>
</dbReference>
<evidence type="ECO:0000313" key="2">
    <source>
        <dbReference type="EMBL" id="KAF7359282.1"/>
    </source>
</evidence>
<name>A0A8H6YHM9_9AGAR</name>
<protein>
    <recommendedName>
        <fullName evidence="4">Cupredoxin</fullName>
    </recommendedName>
</protein>
<dbReference type="OrthoDB" id="1921208at2759"/>
<accession>A0A8H6YHM9</accession>
<dbReference type="CDD" id="cd00920">
    <property type="entry name" value="Cupredoxin"/>
    <property type="match status" value="2"/>
</dbReference>
<proteinExistence type="predicted"/>